<reference evidence="1 2" key="1">
    <citation type="submission" date="2019-04" db="EMBL/GenBank/DDBJ databases">
        <title>Friends and foes A comparative genomics study of 23 Aspergillus species from section Flavi.</title>
        <authorList>
            <consortium name="DOE Joint Genome Institute"/>
            <person name="Kjaerbolling I."/>
            <person name="Vesth T."/>
            <person name="Frisvad J.C."/>
            <person name="Nybo J.L."/>
            <person name="Theobald S."/>
            <person name="Kildgaard S."/>
            <person name="Isbrandt T."/>
            <person name="Kuo A."/>
            <person name="Sato A."/>
            <person name="Lyhne E.K."/>
            <person name="Kogle M.E."/>
            <person name="Wiebenga A."/>
            <person name="Kun R.S."/>
            <person name="Lubbers R.J."/>
            <person name="Makela M.R."/>
            <person name="Barry K."/>
            <person name="Chovatia M."/>
            <person name="Clum A."/>
            <person name="Daum C."/>
            <person name="Haridas S."/>
            <person name="He G."/>
            <person name="LaButti K."/>
            <person name="Lipzen A."/>
            <person name="Mondo S."/>
            <person name="Riley R."/>
            <person name="Salamov A."/>
            <person name="Simmons B.A."/>
            <person name="Magnuson J.K."/>
            <person name="Henrissat B."/>
            <person name="Mortensen U.H."/>
            <person name="Larsen T.O."/>
            <person name="Devries R.P."/>
            <person name="Grigoriev I.V."/>
            <person name="Machida M."/>
            <person name="Baker S.E."/>
            <person name="Andersen M.R."/>
        </authorList>
    </citation>
    <scope>NUCLEOTIDE SEQUENCE [LARGE SCALE GENOMIC DNA]</scope>
    <source>
        <strain evidence="1 2">CBS 117626</strain>
    </source>
</reference>
<dbReference type="Proteomes" id="UP000326950">
    <property type="component" value="Unassembled WGS sequence"/>
</dbReference>
<dbReference type="EMBL" id="ML738633">
    <property type="protein sequence ID" value="KAE8162098.1"/>
    <property type="molecule type" value="Genomic_DNA"/>
</dbReference>
<proteinExistence type="predicted"/>
<protein>
    <submittedName>
        <fullName evidence="1">Uncharacterized protein</fullName>
    </submittedName>
</protein>
<gene>
    <name evidence="1" type="ORF">BDV40DRAFT_265962</name>
</gene>
<dbReference type="AlphaFoldDB" id="A0A5N6UTX5"/>
<sequence>MFYRYNKKYSPTTGGPCWPQLPKYHPPPRRDSRLGHDASKRAVIHRLIDYWIRRCHASNKMTLKVDEHETPESAWSNVLPLSYSAWMTNAGATSPEFGQHRHMTRILNHGPIDDTPDPRCPPAGMAEKEKGSLNIKRWGTQPQARESCVIFIQ</sequence>
<evidence type="ECO:0000313" key="1">
    <source>
        <dbReference type="EMBL" id="KAE8162098.1"/>
    </source>
</evidence>
<name>A0A5N6UTX5_ASPTM</name>
<evidence type="ECO:0000313" key="2">
    <source>
        <dbReference type="Proteomes" id="UP000326950"/>
    </source>
</evidence>
<accession>A0A5N6UTX5</accession>
<dbReference type="OrthoDB" id="10390676at2759"/>
<organism evidence="1 2">
    <name type="scientific">Aspergillus tamarii</name>
    <dbReference type="NCBI Taxonomy" id="41984"/>
    <lineage>
        <taxon>Eukaryota</taxon>
        <taxon>Fungi</taxon>
        <taxon>Dikarya</taxon>
        <taxon>Ascomycota</taxon>
        <taxon>Pezizomycotina</taxon>
        <taxon>Eurotiomycetes</taxon>
        <taxon>Eurotiomycetidae</taxon>
        <taxon>Eurotiales</taxon>
        <taxon>Aspergillaceae</taxon>
        <taxon>Aspergillus</taxon>
        <taxon>Aspergillus subgen. Circumdati</taxon>
    </lineage>
</organism>
<keyword evidence="2" id="KW-1185">Reference proteome</keyword>